<dbReference type="AlphaFoldDB" id="X0QCM9"/>
<dbReference type="Pfam" id="PF21780">
    <property type="entry name" value="DUF6875"/>
    <property type="match status" value="1"/>
</dbReference>
<dbReference type="Proteomes" id="UP000019491">
    <property type="component" value="Unassembled WGS sequence"/>
</dbReference>
<protein>
    <recommendedName>
        <fullName evidence="1">DUF6875 domain-containing protein</fullName>
    </recommendedName>
</protein>
<keyword evidence="3" id="KW-1185">Reference proteome</keyword>
<dbReference type="InterPro" id="IPR049240">
    <property type="entry name" value="DUF6875"/>
</dbReference>
<accession>X0QCM9</accession>
<reference evidence="2 3" key="1">
    <citation type="submission" date="2014-02" db="EMBL/GenBank/DDBJ databases">
        <title>Whole genome shotgun sequence of Rhodococcus wratislaviensis NBRC 100605.</title>
        <authorList>
            <person name="Hosoyama A."/>
            <person name="Tsuchikane K."/>
            <person name="Yoshida I."/>
            <person name="Ohji S."/>
            <person name="Ichikawa N."/>
            <person name="Yamazoe A."/>
            <person name="Fujita N."/>
        </authorList>
    </citation>
    <scope>NUCLEOTIDE SEQUENCE [LARGE SCALE GENOMIC DNA]</scope>
    <source>
        <strain evidence="2 3">NBRC 100605</strain>
    </source>
</reference>
<feature type="domain" description="DUF6875" evidence="1">
    <location>
        <begin position="1"/>
        <end position="156"/>
    </location>
</feature>
<evidence type="ECO:0000313" key="3">
    <source>
        <dbReference type="Proteomes" id="UP000019491"/>
    </source>
</evidence>
<evidence type="ECO:0000259" key="1">
    <source>
        <dbReference type="Pfam" id="PF21780"/>
    </source>
</evidence>
<dbReference type="EMBL" id="BAWF01000078">
    <property type="protein sequence ID" value="GAF49357.1"/>
    <property type="molecule type" value="Genomic_DNA"/>
</dbReference>
<gene>
    <name evidence="2" type="ORF">RW1_078_00040</name>
</gene>
<sequence length="165" mass="18113">MGRAGPVCPFAGPSVERRLFWAGIVESGNVDSASMSAIVEDMADIFPELSPRDGKDAILKAIVAVFPNIADFDIIDTVQAHGKSKFIKKGMMLGQFYPGCLEPGLWNDDFRPLDAPLPMLAVRQMVSTDYPFLTARSEWMAAYLKRFAPTVPSPARAFIVAKMRS</sequence>
<evidence type="ECO:0000313" key="2">
    <source>
        <dbReference type="EMBL" id="GAF49357.1"/>
    </source>
</evidence>
<proteinExistence type="predicted"/>
<comment type="caution">
    <text evidence="2">The sequence shown here is derived from an EMBL/GenBank/DDBJ whole genome shotgun (WGS) entry which is preliminary data.</text>
</comment>
<organism evidence="2 3">
    <name type="scientific">Rhodococcus wratislaviensis NBRC 100605</name>
    <dbReference type="NCBI Taxonomy" id="1219028"/>
    <lineage>
        <taxon>Bacteria</taxon>
        <taxon>Bacillati</taxon>
        <taxon>Actinomycetota</taxon>
        <taxon>Actinomycetes</taxon>
        <taxon>Mycobacteriales</taxon>
        <taxon>Nocardiaceae</taxon>
        <taxon>Rhodococcus</taxon>
    </lineage>
</organism>
<name>X0QCM9_RHOWR</name>